<dbReference type="GO" id="GO:0140359">
    <property type="term" value="F:ABC-type transporter activity"/>
    <property type="evidence" value="ECO:0007669"/>
    <property type="project" value="InterPro"/>
</dbReference>
<name>R3TMX8_9ENTE</name>
<feature type="transmembrane region" description="Helical" evidence="1">
    <location>
        <begin position="227"/>
        <end position="249"/>
    </location>
</feature>
<protein>
    <recommendedName>
        <fullName evidence="4">ABC transporter permease</fullName>
    </recommendedName>
</protein>
<feature type="transmembrane region" description="Helical" evidence="1">
    <location>
        <begin position="74"/>
        <end position="92"/>
    </location>
</feature>
<keyword evidence="1" id="KW-0472">Membrane</keyword>
<comment type="caution">
    <text evidence="2">The sequence shown here is derived from an EMBL/GenBank/DDBJ whole genome shotgun (WGS) entry which is preliminary data.</text>
</comment>
<dbReference type="PANTHER" id="PTHR37305:SF1">
    <property type="entry name" value="MEMBRANE PROTEIN"/>
    <property type="match status" value="1"/>
</dbReference>
<dbReference type="OrthoDB" id="4187110at2"/>
<keyword evidence="1" id="KW-0812">Transmembrane</keyword>
<keyword evidence="3" id="KW-1185">Reference proteome</keyword>
<feature type="transmembrane region" description="Helical" evidence="1">
    <location>
        <begin position="113"/>
        <end position="134"/>
    </location>
</feature>
<dbReference type="PATRIC" id="fig|1158610.3.peg.2727"/>
<dbReference type="AlphaFoldDB" id="R3TMX8"/>
<proteinExistence type="predicted"/>
<dbReference type="RefSeq" id="WP_010769380.1">
    <property type="nucleotide sequence ID" value="NZ_ASWE01000001.1"/>
</dbReference>
<dbReference type="Pfam" id="PF12679">
    <property type="entry name" value="ABC2_membrane_2"/>
    <property type="match status" value="1"/>
</dbReference>
<organism evidence="2 3">
    <name type="scientific">Enterococcus phoeniculicola ATCC BAA-412</name>
    <dbReference type="NCBI Taxonomy" id="1158610"/>
    <lineage>
        <taxon>Bacteria</taxon>
        <taxon>Bacillati</taxon>
        <taxon>Bacillota</taxon>
        <taxon>Bacilli</taxon>
        <taxon>Lactobacillales</taxon>
        <taxon>Enterococcaceae</taxon>
        <taxon>Enterococcus</taxon>
    </lineage>
</organism>
<dbReference type="GO" id="GO:0005886">
    <property type="term" value="C:plasma membrane"/>
    <property type="evidence" value="ECO:0007669"/>
    <property type="project" value="UniProtKB-SubCell"/>
</dbReference>
<evidence type="ECO:0000313" key="2">
    <source>
        <dbReference type="EMBL" id="EOL42393.1"/>
    </source>
</evidence>
<evidence type="ECO:0008006" key="4">
    <source>
        <dbReference type="Google" id="ProtNLM"/>
    </source>
</evidence>
<feature type="transmembrane region" description="Helical" evidence="1">
    <location>
        <begin position="154"/>
        <end position="176"/>
    </location>
</feature>
<feature type="transmembrane region" description="Helical" evidence="1">
    <location>
        <begin position="21"/>
        <end position="39"/>
    </location>
</feature>
<feature type="transmembrane region" description="Helical" evidence="1">
    <location>
        <begin position="183"/>
        <end position="203"/>
    </location>
</feature>
<dbReference type="HOGENOM" id="CLU_091969_1_0_9"/>
<accession>R3TMX8</accession>
<gene>
    <name evidence="2" type="ORF">UC3_02745</name>
</gene>
<reference evidence="2 3" key="1">
    <citation type="submission" date="2013-02" db="EMBL/GenBank/DDBJ databases">
        <title>The Genome Sequence of Enterococcus phoeniculicola BAA-412.</title>
        <authorList>
            <consortium name="The Broad Institute Genome Sequencing Platform"/>
            <consortium name="The Broad Institute Genome Sequencing Center for Infectious Disease"/>
            <person name="Earl A.M."/>
            <person name="Gilmore M.S."/>
            <person name="Lebreton F."/>
            <person name="Walker B."/>
            <person name="Young S.K."/>
            <person name="Zeng Q."/>
            <person name="Gargeya S."/>
            <person name="Fitzgerald M."/>
            <person name="Haas B."/>
            <person name="Abouelleil A."/>
            <person name="Alvarado L."/>
            <person name="Arachchi H.M."/>
            <person name="Berlin A.M."/>
            <person name="Chapman S.B."/>
            <person name="Dewar J."/>
            <person name="Goldberg J."/>
            <person name="Griggs A."/>
            <person name="Gujja S."/>
            <person name="Hansen M."/>
            <person name="Howarth C."/>
            <person name="Imamovic A."/>
            <person name="Larimer J."/>
            <person name="McCowan C."/>
            <person name="Murphy C."/>
            <person name="Neiman D."/>
            <person name="Pearson M."/>
            <person name="Priest M."/>
            <person name="Roberts A."/>
            <person name="Saif S."/>
            <person name="Shea T."/>
            <person name="Sisk P."/>
            <person name="Sykes S."/>
            <person name="Wortman J."/>
            <person name="Nusbaum C."/>
            <person name="Birren B."/>
        </authorList>
    </citation>
    <scope>NUCLEOTIDE SEQUENCE [LARGE SCALE GENOMIC DNA]</scope>
    <source>
        <strain evidence="2 3">ATCC BAA-412</strain>
    </source>
</reference>
<sequence length="254" mass="28783">MRNYFFFLKKELKEGIKTYKLPILLCIFFTFGVLSPMTAKFLPKLLPSLLGEGMNFEIPEPSSTDSWTQYFKNINQLGFVVVILIFSGILSHEFEKGTLINLLTKGLSRTTVLLSKLTYMIVVWTVNLVLSFLITWGYTVYYFSDGKSPHLVSAIFPIWLFGCLLLSVFLFSATLFEKSSGSLLIMVLFTAAGLFLSIIDRIAKFNPFSLVQKNLPFIQGTEFLSDYLPAMCISFLLIVLLTFGACKVFKKKVL</sequence>
<dbReference type="EMBL" id="AJAT01000017">
    <property type="protein sequence ID" value="EOL42393.1"/>
    <property type="molecule type" value="Genomic_DNA"/>
</dbReference>
<dbReference type="STRING" id="154621.RV11_GL001942"/>
<keyword evidence="1" id="KW-1133">Transmembrane helix</keyword>
<dbReference type="Proteomes" id="UP000013785">
    <property type="component" value="Unassembled WGS sequence"/>
</dbReference>
<dbReference type="PANTHER" id="PTHR37305">
    <property type="entry name" value="INTEGRAL MEMBRANE PROTEIN-RELATED"/>
    <property type="match status" value="1"/>
</dbReference>
<dbReference type="eggNOG" id="COG1277">
    <property type="taxonomic scope" value="Bacteria"/>
</dbReference>
<evidence type="ECO:0000256" key="1">
    <source>
        <dbReference type="SAM" id="Phobius"/>
    </source>
</evidence>
<evidence type="ECO:0000313" key="3">
    <source>
        <dbReference type="Proteomes" id="UP000013785"/>
    </source>
</evidence>